<dbReference type="SMART" id="SM00235">
    <property type="entry name" value="ZnMc"/>
    <property type="match status" value="1"/>
</dbReference>
<dbReference type="CDD" id="cd04278">
    <property type="entry name" value="ZnMc_MMP"/>
    <property type="match status" value="1"/>
</dbReference>
<comment type="cofactor">
    <cofactor evidence="9">
        <name>Zn(2+)</name>
        <dbReference type="ChEBI" id="CHEBI:29105"/>
    </cofactor>
    <text evidence="9">Binds 2 Zn(2+) ions per subunit.</text>
</comment>
<dbReference type="GeneID" id="20195142"/>
<dbReference type="PANTHER" id="PTHR10201">
    <property type="entry name" value="MATRIX METALLOPROTEINASE"/>
    <property type="match status" value="1"/>
</dbReference>
<keyword evidence="11" id="KW-1133">Transmembrane helix</keyword>
<dbReference type="GO" id="GO:0006508">
    <property type="term" value="P:proteolysis"/>
    <property type="evidence" value="ECO:0007669"/>
    <property type="project" value="UniProtKB-KW"/>
</dbReference>
<dbReference type="InParanoid" id="T1EEZ0"/>
<feature type="binding site" evidence="9">
    <location>
        <position position="207"/>
    </location>
    <ligand>
        <name>Ca(2+)</name>
        <dbReference type="ChEBI" id="CHEBI:29108"/>
        <label>3</label>
    </ligand>
</feature>
<feature type="short sequence motif" description="Cysteine switch" evidence="10">
    <location>
        <begin position="88"/>
        <end position="95"/>
    </location>
</feature>
<keyword evidence="9" id="KW-0106">Calcium</keyword>
<evidence type="ECO:0000313" key="13">
    <source>
        <dbReference type="EMBL" id="ESO08440.1"/>
    </source>
</evidence>
<dbReference type="GO" id="GO:0008270">
    <property type="term" value="F:zinc ion binding"/>
    <property type="evidence" value="ECO:0007669"/>
    <property type="project" value="InterPro"/>
</dbReference>
<keyword evidence="6 9" id="KW-0862">Zinc</keyword>
<feature type="binding site" evidence="9">
    <location>
        <position position="235"/>
    </location>
    <ligand>
        <name>Zn(2+)</name>
        <dbReference type="ChEBI" id="CHEBI:29105"/>
        <label>2</label>
        <note>catalytic</note>
    </ligand>
</feature>
<dbReference type="KEGG" id="hro:HELRODRAFT_110065"/>
<evidence type="ECO:0000313" key="15">
    <source>
        <dbReference type="Proteomes" id="UP000015101"/>
    </source>
</evidence>
<keyword evidence="4" id="KW-0732">Signal</keyword>
<evidence type="ECO:0000256" key="10">
    <source>
        <dbReference type="PIRSR" id="PIRSR621190-5"/>
    </source>
</evidence>
<accession>T1EEZ0</accession>
<evidence type="ECO:0000256" key="1">
    <source>
        <dbReference type="ARBA" id="ARBA00010370"/>
    </source>
</evidence>
<reference evidence="15" key="1">
    <citation type="submission" date="2012-12" db="EMBL/GenBank/DDBJ databases">
        <authorList>
            <person name="Hellsten U."/>
            <person name="Grimwood J."/>
            <person name="Chapman J.A."/>
            <person name="Shapiro H."/>
            <person name="Aerts A."/>
            <person name="Otillar R.P."/>
            <person name="Terry A.Y."/>
            <person name="Boore J.L."/>
            <person name="Simakov O."/>
            <person name="Marletaz F."/>
            <person name="Cho S.-J."/>
            <person name="Edsinger-Gonzales E."/>
            <person name="Havlak P."/>
            <person name="Kuo D.-H."/>
            <person name="Larsson T."/>
            <person name="Lv J."/>
            <person name="Arendt D."/>
            <person name="Savage R."/>
            <person name="Osoegawa K."/>
            <person name="de Jong P."/>
            <person name="Lindberg D.R."/>
            <person name="Seaver E.C."/>
            <person name="Weisblat D.A."/>
            <person name="Putnam N.H."/>
            <person name="Grigoriev I.V."/>
            <person name="Rokhsar D.S."/>
        </authorList>
    </citation>
    <scope>NUCLEOTIDE SEQUENCE</scope>
</reference>
<dbReference type="OMA" id="GINFLYV"/>
<evidence type="ECO:0000256" key="5">
    <source>
        <dbReference type="ARBA" id="ARBA00022801"/>
    </source>
</evidence>
<dbReference type="InterPro" id="IPR021190">
    <property type="entry name" value="Pept_M10A"/>
</dbReference>
<feature type="binding site" evidence="9">
    <location>
        <position position="179"/>
    </location>
    <ligand>
        <name>Zn(2+)</name>
        <dbReference type="ChEBI" id="CHEBI:29105"/>
        <label>1</label>
    </ligand>
</feature>
<feature type="active site" evidence="8">
    <location>
        <position position="226"/>
    </location>
</feature>
<evidence type="ECO:0000259" key="12">
    <source>
        <dbReference type="SMART" id="SM00235"/>
    </source>
</evidence>
<keyword evidence="15" id="KW-1185">Reference proteome</keyword>
<dbReference type="EMBL" id="KB096080">
    <property type="protein sequence ID" value="ESO08440.1"/>
    <property type="molecule type" value="Genomic_DNA"/>
</dbReference>
<evidence type="ECO:0000256" key="7">
    <source>
        <dbReference type="ARBA" id="ARBA00023049"/>
    </source>
</evidence>
<dbReference type="Gene3D" id="3.40.390.10">
    <property type="entry name" value="Collagenase (Catalytic Domain)"/>
    <property type="match status" value="1"/>
</dbReference>
<feature type="binding site" evidence="9">
    <location>
        <position position="243"/>
    </location>
    <ligand>
        <name>Zn(2+)</name>
        <dbReference type="ChEBI" id="CHEBI:29105"/>
        <label>2</label>
        <note>catalytic</note>
    </ligand>
</feature>
<organism evidence="14 15">
    <name type="scientific">Helobdella robusta</name>
    <name type="common">Californian leech</name>
    <dbReference type="NCBI Taxonomy" id="6412"/>
    <lineage>
        <taxon>Eukaryota</taxon>
        <taxon>Metazoa</taxon>
        <taxon>Spiralia</taxon>
        <taxon>Lophotrochozoa</taxon>
        <taxon>Annelida</taxon>
        <taxon>Clitellata</taxon>
        <taxon>Hirudinea</taxon>
        <taxon>Rhynchobdellida</taxon>
        <taxon>Glossiphoniidae</taxon>
        <taxon>Helobdella</taxon>
    </lineage>
</organism>
<dbReference type="InterPro" id="IPR006026">
    <property type="entry name" value="Peptidase_Metallo"/>
</dbReference>
<dbReference type="InterPro" id="IPR024079">
    <property type="entry name" value="MetalloPept_cat_dom_sf"/>
</dbReference>
<dbReference type="EnsemblMetazoa" id="HelroT110065">
    <property type="protein sequence ID" value="HelroP110065"/>
    <property type="gene ID" value="HelroG110065"/>
</dbReference>
<feature type="transmembrane region" description="Helical" evidence="11">
    <location>
        <begin position="6"/>
        <end position="28"/>
    </location>
</feature>
<dbReference type="SUPFAM" id="SSF55486">
    <property type="entry name" value="Metalloproteases ('zincins'), catalytic domain"/>
    <property type="match status" value="1"/>
</dbReference>
<dbReference type="InterPro" id="IPR033739">
    <property type="entry name" value="M10A_MMP"/>
</dbReference>
<sequence length="270" mass="30072">MKPWMAAYLISIATACCIFFLVGGLPAGKRFTKKDAYRYFKKFGYMKMSDDENSNVTFRRSVEKVQKFAGANQTGDLNDETINLLMTPRCQNPDVFEKKNRTKRFLLAEPWPSTNLTYKLANYPNKTINLTNSGIDKIIRNSLATWAIYAPKLSFSLISSTSSRKAVINLKFARLDHGDGSSFDGPGGVLAHAFYPTDGEVHFDADESWSTATNSGANFDWVAIHEIGHALGLDHSSVKGSIMYPYYTGFKANLTLSLDDIAGIQELYPV</sequence>
<dbReference type="AlphaFoldDB" id="T1EEZ0"/>
<proteinExistence type="inferred from homology"/>
<dbReference type="eggNOG" id="KOG1565">
    <property type="taxonomic scope" value="Eukaryota"/>
</dbReference>
<dbReference type="CTD" id="20195142"/>
<evidence type="ECO:0000256" key="8">
    <source>
        <dbReference type="PIRSR" id="PIRSR621190-1"/>
    </source>
</evidence>
<dbReference type="Proteomes" id="UP000015101">
    <property type="component" value="Unassembled WGS sequence"/>
</dbReference>
<evidence type="ECO:0000313" key="14">
    <source>
        <dbReference type="EnsemblMetazoa" id="HelroP110065"/>
    </source>
</evidence>
<comment type="similarity">
    <text evidence="1">Belongs to the peptidase M10A family.</text>
</comment>
<keyword evidence="2" id="KW-0645">Protease</keyword>
<keyword evidence="5" id="KW-0378">Hydrolase</keyword>
<dbReference type="EMBL" id="AMQM01003252">
    <property type="status" value="NOT_ANNOTATED_CDS"/>
    <property type="molecule type" value="Genomic_DNA"/>
</dbReference>
<dbReference type="STRING" id="6412.T1EEZ0"/>
<comment type="cofactor">
    <cofactor evidence="9">
        <name>Ca(2+)</name>
        <dbReference type="ChEBI" id="CHEBI:29108"/>
    </cofactor>
    <text evidence="9">Can bind about 5 Ca(2+) ions per subunit.</text>
</comment>
<protein>
    <recommendedName>
        <fullName evidence="12">Peptidase metallopeptidase domain-containing protein</fullName>
    </recommendedName>
</protein>
<feature type="binding site" evidence="9">
    <location>
        <position position="177"/>
    </location>
    <ligand>
        <name>Zn(2+)</name>
        <dbReference type="ChEBI" id="CHEBI:29105"/>
        <label>1</label>
    </ligand>
</feature>
<dbReference type="PROSITE" id="PS51257">
    <property type="entry name" value="PROKAR_LIPOPROTEIN"/>
    <property type="match status" value="1"/>
</dbReference>
<evidence type="ECO:0000256" key="9">
    <source>
        <dbReference type="PIRSR" id="PIRSR621190-2"/>
    </source>
</evidence>
<dbReference type="PRINTS" id="PR00138">
    <property type="entry name" value="MATRIXIN"/>
</dbReference>
<dbReference type="SUPFAM" id="SSF47090">
    <property type="entry name" value="PGBD-like"/>
    <property type="match status" value="1"/>
</dbReference>
<dbReference type="GO" id="GO:0031012">
    <property type="term" value="C:extracellular matrix"/>
    <property type="evidence" value="ECO:0007669"/>
    <property type="project" value="InterPro"/>
</dbReference>
<dbReference type="GO" id="GO:0005615">
    <property type="term" value="C:extracellular space"/>
    <property type="evidence" value="ECO:0000318"/>
    <property type="project" value="GO_Central"/>
</dbReference>
<name>T1EEZ0_HELRO</name>
<feature type="binding site" evidence="9">
    <location>
        <position position="225"/>
    </location>
    <ligand>
        <name>Zn(2+)</name>
        <dbReference type="ChEBI" id="CHEBI:29105"/>
        <label>2</label>
        <note>catalytic</note>
    </ligand>
</feature>
<dbReference type="HOGENOM" id="CLU_015489_4_2_1"/>
<keyword evidence="11" id="KW-0472">Membrane</keyword>
<reference evidence="13 15" key="2">
    <citation type="journal article" date="2013" name="Nature">
        <title>Insights into bilaterian evolution from three spiralian genomes.</title>
        <authorList>
            <person name="Simakov O."/>
            <person name="Marletaz F."/>
            <person name="Cho S.J."/>
            <person name="Edsinger-Gonzales E."/>
            <person name="Havlak P."/>
            <person name="Hellsten U."/>
            <person name="Kuo D.H."/>
            <person name="Larsson T."/>
            <person name="Lv J."/>
            <person name="Arendt D."/>
            <person name="Savage R."/>
            <person name="Osoegawa K."/>
            <person name="de Jong P."/>
            <person name="Grimwood J."/>
            <person name="Chapman J.A."/>
            <person name="Shapiro H."/>
            <person name="Aerts A."/>
            <person name="Otillar R.P."/>
            <person name="Terry A.Y."/>
            <person name="Boore J.L."/>
            <person name="Grigoriev I.V."/>
            <person name="Lindberg D.R."/>
            <person name="Seaver E.C."/>
            <person name="Weisblat D.A."/>
            <person name="Putnam N.H."/>
            <person name="Rokhsar D.S."/>
        </authorList>
    </citation>
    <scope>NUCLEOTIDE SEQUENCE</scope>
</reference>
<feature type="binding site" evidence="9">
    <location>
        <position position="184"/>
    </location>
    <ligand>
        <name>Ca(2+)</name>
        <dbReference type="ChEBI" id="CHEBI:29108"/>
        <label>3</label>
    </ligand>
</feature>
<reference evidence="14" key="3">
    <citation type="submission" date="2015-06" db="UniProtKB">
        <authorList>
            <consortium name="EnsemblMetazoa"/>
        </authorList>
    </citation>
    <scope>IDENTIFICATION</scope>
</reference>
<keyword evidence="7" id="KW-0482">Metalloprotease</keyword>
<dbReference type="InterPro" id="IPR036365">
    <property type="entry name" value="PGBD-like_sf"/>
</dbReference>
<evidence type="ECO:0000256" key="2">
    <source>
        <dbReference type="ARBA" id="ARBA00022670"/>
    </source>
</evidence>
<dbReference type="InterPro" id="IPR001818">
    <property type="entry name" value="Pept_M10_metallopeptidase"/>
</dbReference>
<feature type="binding site" evidence="9">
    <location>
        <position position="204"/>
    </location>
    <ligand>
        <name>Ca(2+)</name>
        <dbReference type="ChEBI" id="CHEBI:29108"/>
        <label>3</label>
    </ligand>
</feature>
<dbReference type="PANTHER" id="PTHR10201:SF291">
    <property type="entry name" value="MATRIX METALLOPROTEINASE 1, ISOFORM C-RELATED"/>
    <property type="match status" value="1"/>
</dbReference>
<dbReference type="GO" id="GO:0030198">
    <property type="term" value="P:extracellular matrix organization"/>
    <property type="evidence" value="ECO:0000318"/>
    <property type="project" value="GO_Central"/>
</dbReference>
<feature type="binding site" evidence="9">
    <location>
        <position position="202"/>
    </location>
    <ligand>
        <name>Zn(2+)</name>
        <dbReference type="ChEBI" id="CHEBI:29105"/>
        <label>1</label>
    </ligand>
</feature>
<evidence type="ECO:0000256" key="11">
    <source>
        <dbReference type="SAM" id="Phobius"/>
    </source>
</evidence>
<dbReference type="RefSeq" id="XP_009013370.1">
    <property type="nucleotide sequence ID" value="XM_009015122.1"/>
</dbReference>
<feature type="binding site" evidence="9">
    <location>
        <position position="207"/>
    </location>
    <ligand>
        <name>Ca(2+)</name>
        <dbReference type="ChEBI" id="CHEBI:29108"/>
        <label>1</label>
    </ligand>
</feature>
<evidence type="ECO:0000256" key="3">
    <source>
        <dbReference type="ARBA" id="ARBA00022723"/>
    </source>
</evidence>
<evidence type="ECO:0000256" key="4">
    <source>
        <dbReference type="ARBA" id="ARBA00022729"/>
    </source>
</evidence>
<evidence type="ECO:0000256" key="6">
    <source>
        <dbReference type="ARBA" id="ARBA00022833"/>
    </source>
</evidence>
<feature type="binding site" evidence="9">
    <location>
        <position position="192"/>
    </location>
    <ligand>
        <name>Zn(2+)</name>
        <dbReference type="ChEBI" id="CHEBI:29105"/>
        <label>1</label>
    </ligand>
</feature>
<dbReference type="Pfam" id="PF00413">
    <property type="entry name" value="Peptidase_M10"/>
    <property type="match status" value="1"/>
</dbReference>
<dbReference type="GO" id="GO:0004222">
    <property type="term" value="F:metalloendopeptidase activity"/>
    <property type="evidence" value="ECO:0000318"/>
    <property type="project" value="GO_Central"/>
</dbReference>
<keyword evidence="3 9" id="KW-0479">Metal-binding</keyword>
<feature type="domain" description="Peptidase metallopeptidase" evidence="12">
    <location>
        <begin position="107"/>
        <end position="270"/>
    </location>
</feature>
<dbReference type="OrthoDB" id="406838at2759"/>
<keyword evidence="11" id="KW-0812">Transmembrane</keyword>
<dbReference type="GO" id="GO:0030574">
    <property type="term" value="P:collagen catabolic process"/>
    <property type="evidence" value="ECO:0000318"/>
    <property type="project" value="GO_Central"/>
</dbReference>
<dbReference type="FunFam" id="3.40.390.10:FF:000088">
    <property type="entry name" value="Uncharacterized protein"/>
    <property type="match status" value="1"/>
</dbReference>
<feature type="binding site" evidence="9">
    <location>
        <position position="185"/>
    </location>
    <ligand>
        <name>Ca(2+)</name>
        <dbReference type="ChEBI" id="CHEBI:29108"/>
        <label>3</label>
    </ligand>
</feature>
<feature type="binding site" description="in inhibited form" evidence="9">
    <location>
        <position position="90"/>
    </location>
    <ligand>
        <name>Zn(2+)</name>
        <dbReference type="ChEBI" id="CHEBI:29105"/>
        <label>2</label>
        <note>catalytic</note>
    </ligand>
</feature>
<gene>
    <name evidence="14" type="primary">20195142</name>
    <name evidence="13" type="ORF">HELRODRAFT_110065</name>
</gene>
<feature type="binding site" evidence="9">
    <location>
        <position position="229"/>
    </location>
    <ligand>
        <name>Zn(2+)</name>
        <dbReference type="ChEBI" id="CHEBI:29105"/>
        <label>2</label>
        <note>catalytic</note>
    </ligand>
</feature>